<comment type="subcellular location">
    <subcellularLocation>
        <location evidence="9">Cytoplasm</location>
    </subcellularLocation>
</comment>
<evidence type="ECO:0000313" key="17">
    <source>
        <dbReference type="Proteomes" id="UP000669887"/>
    </source>
</evidence>
<evidence type="ECO:0000313" key="15">
    <source>
        <dbReference type="EMBL" id="SCE73047.1"/>
    </source>
</evidence>
<dbReference type="GO" id="GO:0004068">
    <property type="term" value="F:aspartate 1-decarboxylase activity"/>
    <property type="evidence" value="ECO:0007669"/>
    <property type="project" value="UniProtKB-UniRule"/>
</dbReference>
<organism evidence="14 17">
    <name type="scientific">Micromonospora tulbaghiae</name>
    <dbReference type="NCBI Taxonomy" id="479978"/>
    <lineage>
        <taxon>Bacteria</taxon>
        <taxon>Bacillati</taxon>
        <taxon>Actinomycetota</taxon>
        <taxon>Actinomycetes</taxon>
        <taxon>Micromonosporales</taxon>
        <taxon>Micromonosporaceae</taxon>
        <taxon>Micromonospora</taxon>
    </lineage>
</organism>
<evidence type="ECO:0000256" key="4">
    <source>
        <dbReference type="ARBA" id="ARBA00022813"/>
    </source>
</evidence>
<sequence length="138" mass="14611">MQRTMLRSKIHRATVTQADLHYVGSLTLCRDLMTAADLLPGERVDIVDINNGNRLSTYVIEGPPGSGVVGINGAAARLIAPGDIVIIIAYGVFSEAEIAHHQARVVFVDQDNRALGTGADLAAPVPGTRTVRGDVVAR</sequence>
<comment type="similarity">
    <text evidence="9">Belongs to the PanD family.</text>
</comment>
<dbReference type="PANTHER" id="PTHR21012:SF0">
    <property type="entry name" value="ASPARTATE 1-DECARBOXYLASE"/>
    <property type="match status" value="1"/>
</dbReference>
<feature type="chain" id="PRO_5043072613" description="Aspartate 1-decarboxylase beta chain" evidence="9 13">
    <location>
        <begin position="1"/>
        <end position="24"/>
    </location>
</feature>
<comment type="subunit">
    <text evidence="9">Heterooctamer of four alpha and four beta subunits.</text>
</comment>
<feature type="active site" description="Schiff-base intermediate with substrate; via pyruvic acid" evidence="9 10">
    <location>
        <position position="25"/>
    </location>
</feature>
<keyword evidence="8 9" id="KW-0670">Pyruvate</keyword>
<dbReference type="AlphaFoldDB" id="A0AAW4JCC7"/>
<accession>A0AAW4JCC7</accession>
<evidence type="ECO:0000256" key="1">
    <source>
        <dbReference type="ARBA" id="ARBA00022490"/>
    </source>
</evidence>
<feature type="binding site" evidence="9 11">
    <location>
        <begin position="73"/>
        <end position="75"/>
    </location>
    <ligand>
        <name>substrate</name>
    </ligand>
</feature>
<dbReference type="GO" id="GO:0005829">
    <property type="term" value="C:cytosol"/>
    <property type="evidence" value="ECO:0007669"/>
    <property type="project" value="TreeGrafter"/>
</dbReference>
<evidence type="ECO:0000256" key="2">
    <source>
        <dbReference type="ARBA" id="ARBA00022655"/>
    </source>
</evidence>
<proteinExistence type="inferred from homology"/>
<dbReference type="Gene3D" id="2.40.40.20">
    <property type="match status" value="1"/>
</dbReference>
<gene>
    <name evidence="9" type="primary">panD</name>
    <name evidence="15" type="ORF">GA0070562_2070</name>
    <name evidence="14" type="ORF">J5U46_02570</name>
</gene>
<evidence type="ECO:0000256" key="5">
    <source>
        <dbReference type="ARBA" id="ARBA00023145"/>
    </source>
</evidence>
<evidence type="ECO:0000256" key="10">
    <source>
        <dbReference type="PIRSR" id="PIRSR006246-1"/>
    </source>
</evidence>
<evidence type="ECO:0000256" key="8">
    <source>
        <dbReference type="ARBA" id="ARBA00023317"/>
    </source>
</evidence>
<dbReference type="Proteomes" id="UP000199405">
    <property type="component" value="Unassembled WGS sequence"/>
</dbReference>
<evidence type="ECO:0000256" key="9">
    <source>
        <dbReference type="HAMAP-Rule" id="MF_00446"/>
    </source>
</evidence>
<keyword evidence="2 9" id="KW-0566">Pantothenate biosynthesis</keyword>
<comment type="cofactor">
    <cofactor evidence="9 10">
        <name>pyruvate</name>
        <dbReference type="ChEBI" id="CHEBI:15361"/>
    </cofactor>
    <text evidence="9 10">Binds 1 pyruvoyl group covalently per subunit.</text>
</comment>
<comment type="pathway">
    <text evidence="9">Cofactor biosynthesis; (R)-pantothenate biosynthesis; beta-alanine from L-aspartate: step 1/1.</text>
</comment>
<dbReference type="InterPro" id="IPR003190">
    <property type="entry name" value="Asp_decarbox"/>
</dbReference>
<dbReference type="NCBIfam" id="TIGR00223">
    <property type="entry name" value="panD"/>
    <property type="match status" value="1"/>
</dbReference>
<evidence type="ECO:0000256" key="11">
    <source>
        <dbReference type="PIRSR" id="PIRSR006246-2"/>
    </source>
</evidence>
<dbReference type="Pfam" id="PF02261">
    <property type="entry name" value="Asp_decarbox"/>
    <property type="match status" value="1"/>
</dbReference>
<dbReference type="EMBL" id="JAGFVQ010000003">
    <property type="protein sequence ID" value="MBO4139040.1"/>
    <property type="molecule type" value="Genomic_DNA"/>
</dbReference>
<keyword evidence="3 9" id="KW-0210">Decarboxylase</keyword>
<evidence type="ECO:0000256" key="12">
    <source>
        <dbReference type="PIRSR" id="PIRSR006246-3"/>
    </source>
</evidence>
<evidence type="ECO:0000256" key="13">
    <source>
        <dbReference type="PIRSR" id="PIRSR006246-5"/>
    </source>
</evidence>
<protein>
    <recommendedName>
        <fullName evidence="9">Aspartate 1-decarboxylase</fullName>
        <ecNumber evidence="9">4.1.1.11</ecNumber>
    </recommendedName>
    <alternativeName>
        <fullName evidence="9">Aspartate alpha-decarboxylase</fullName>
    </alternativeName>
    <component>
        <recommendedName>
            <fullName evidence="9">Aspartate 1-decarboxylase beta chain</fullName>
        </recommendedName>
    </component>
    <component>
        <recommendedName>
            <fullName evidence="9">Aspartate 1-decarboxylase alpha chain</fullName>
        </recommendedName>
    </component>
</protein>
<dbReference type="CDD" id="cd06919">
    <property type="entry name" value="Asp_decarbox"/>
    <property type="match status" value="1"/>
</dbReference>
<comment type="function">
    <text evidence="9">Catalyzes the pyruvoyl-dependent decarboxylation of aspartate to produce beta-alanine.</text>
</comment>
<dbReference type="GO" id="GO:0006523">
    <property type="term" value="P:alanine biosynthetic process"/>
    <property type="evidence" value="ECO:0007669"/>
    <property type="project" value="InterPro"/>
</dbReference>
<dbReference type="EC" id="4.1.1.11" evidence="9"/>
<keyword evidence="1 9" id="KW-0963">Cytoplasm</keyword>
<dbReference type="GeneID" id="93468860"/>
<dbReference type="Proteomes" id="UP000669887">
    <property type="component" value="Unassembled WGS sequence"/>
</dbReference>
<evidence type="ECO:0000256" key="6">
    <source>
        <dbReference type="ARBA" id="ARBA00023239"/>
    </source>
</evidence>
<dbReference type="PIRSF" id="PIRSF006246">
    <property type="entry name" value="Asp_decarbox"/>
    <property type="match status" value="1"/>
</dbReference>
<comment type="catalytic activity">
    <reaction evidence="9">
        <text>L-aspartate + H(+) = beta-alanine + CO2</text>
        <dbReference type="Rhea" id="RHEA:19497"/>
        <dbReference type="ChEBI" id="CHEBI:15378"/>
        <dbReference type="ChEBI" id="CHEBI:16526"/>
        <dbReference type="ChEBI" id="CHEBI:29991"/>
        <dbReference type="ChEBI" id="CHEBI:57966"/>
        <dbReference type="EC" id="4.1.1.11"/>
    </reaction>
</comment>
<feature type="chain" id="PRO_5043072614" description="Aspartate 1-decarboxylase alpha chain" evidence="9 13">
    <location>
        <begin position="25"/>
        <end position="138"/>
    </location>
</feature>
<keyword evidence="4 9" id="KW-0068">Autocatalytic cleavage</keyword>
<keyword evidence="16" id="KW-1185">Reference proteome</keyword>
<evidence type="ECO:0000313" key="14">
    <source>
        <dbReference type="EMBL" id="MBO4139040.1"/>
    </source>
</evidence>
<evidence type="ECO:0000256" key="3">
    <source>
        <dbReference type="ARBA" id="ARBA00022793"/>
    </source>
</evidence>
<evidence type="ECO:0000256" key="7">
    <source>
        <dbReference type="ARBA" id="ARBA00023270"/>
    </source>
</evidence>
<keyword evidence="6 9" id="KW-0456">Lyase</keyword>
<feature type="binding site" evidence="9 11">
    <location>
        <position position="57"/>
    </location>
    <ligand>
        <name>substrate</name>
    </ligand>
</feature>
<reference evidence="14" key="2">
    <citation type="submission" date="2021-03" db="EMBL/GenBank/DDBJ databases">
        <title>X isolated from Micromonospora tulbaghiae.</title>
        <authorList>
            <person name="Stennett H.L."/>
        </authorList>
    </citation>
    <scope>NUCLEOTIDE SEQUENCE</scope>
    <source>
        <strain evidence="14">28M1-20</strain>
    </source>
</reference>
<feature type="active site" description="Proton donor" evidence="9 10">
    <location>
        <position position="58"/>
    </location>
</feature>
<keyword evidence="5 9" id="KW-0865">Zymogen</keyword>
<keyword evidence="7 9" id="KW-0704">Schiff base</keyword>
<dbReference type="PANTHER" id="PTHR21012">
    <property type="entry name" value="ASPARTATE 1-DECARBOXYLASE"/>
    <property type="match status" value="1"/>
</dbReference>
<dbReference type="GO" id="GO:0015940">
    <property type="term" value="P:pantothenate biosynthetic process"/>
    <property type="evidence" value="ECO:0007669"/>
    <property type="project" value="UniProtKB-UniRule"/>
</dbReference>
<dbReference type="InterPro" id="IPR009010">
    <property type="entry name" value="Asp_de-COase-like_dom_sf"/>
</dbReference>
<reference evidence="15 16" key="1">
    <citation type="submission" date="2016-06" db="EMBL/GenBank/DDBJ databases">
        <authorList>
            <person name="Varghese N."/>
            <person name="Submissions Spin"/>
        </authorList>
    </citation>
    <scope>NUCLEOTIDE SEQUENCE [LARGE SCALE GENOMIC DNA]</scope>
    <source>
        <strain evidence="15 16">DSM 45142</strain>
    </source>
</reference>
<dbReference type="HAMAP" id="MF_00446">
    <property type="entry name" value="PanD"/>
    <property type="match status" value="1"/>
</dbReference>
<feature type="modified residue" description="Pyruvic acid (Ser)" evidence="9 12">
    <location>
        <position position="25"/>
    </location>
</feature>
<name>A0AAW4JCC7_9ACTN</name>
<evidence type="ECO:0000313" key="16">
    <source>
        <dbReference type="Proteomes" id="UP000199405"/>
    </source>
</evidence>
<dbReference type="RefSeq" id="WP_091416322.1">
    <property type="nucleotide sequence ID" value="NZ_FMCQ01000002.1"/>
</dbReference>
<comment type="PTM">
    <text evidence="9 12">Is synthesized initially as an inactive proenzyme, which is activated by self-cleavage at a specific serine bond to produce a beta-subunit with a hydroxyl group at its C-terminus and an alpha-subunit with a pyruvoyl group at its N-terminus.</text>
</comment>
<comment type="caution">
    <text evidence="14">The sequence shown here is derived from an EMBL/GenBank/DDBJ whole genome shotgun (WGS) entry which is preliminary data.</text>
</comment>
<dbReference type="SUPFAM" id="SSF50692">
    <property type="entry name" value="ADC-like"/>
    <property type="match status" value="1"/>
</dbReference>
<dbReference type="EMBL" id="FMCQ01000002">
    <property type="protein sequence ID" value="SCE73047.1"/>
    <property type="molecule type" value="Genomic_DNA"/>
</dbReference>